<dbReference type="STRING" id="1231392.OCGS_2643"/>
<feature type="compositionally biased region" description="Pro residues" evidence="3">
    <location>
        <begin position="19"/>
        <end position="28"/>
    </location>
</feature>
<evidence type="ECO:0000313" key="4">
    <source>
        <dbReference type="EMBL" id="EKE43306.1"/>
    </source>
</evidence>
<dbReference type="CDD" id="cd05387">
    <property type="entry name" value="BY-kinase"/>
    <property type="match status" value="1"/>
</dbReference>
<gene>
    <name evidence="4" type="ORF">OCGS_2643</name>
</gene>
<feature type="compositionally biased region" description="Basic and acidic residues" evidence="3">
    <location>
        <begin position="29"/>
        <end position="38"/>
    </location>
</feature>
<dbReference type="SUPFAM" id="SSF52540">
    <property type="entry name" value="P-loop containing nucleoside triphosphate hydrolases"/>
    <property type="match status" value="1"/>
</dbReference>
<evidence type="ECO:0000256" key="1">
    <source>
        <dbReference type="ARBA" id="ARBA00022741"/>
    </source>
</evidence>
<dbReference type="OrthoDB" id="9775724at2"/>
<name>K2GKK9_9RHOB</name>
<keyword evidence="2" id="KW-0067">ATP-binding</keyword>
<protein>
    <submittedName>
        <fullName evidence="4">ATPases involved in chromosome partitioning-like protein</fullName>
    </submittedName>
</protein>
<dbReference type="GO" id="GO:0005886">
    <property type="term" value="C:plasma membrane"/>
    <property type="evidence" value="ECO:0007669"/>
    <property type="project" value="TreeGrafter"/>
</dbReference>
<dbReference type="eggNOG" id="COG0489">
    <property type="taxonomic scope" value="Bacteria"/>
</dbReference>
<feature type="region of interest" description="Disordered" evidence="3">
    <location>
        <begin position="1"/>
        <end position="38"/>
    </location>
</feature>
<dbReference type="Gene3D" id="3.40.50.300">
    <property type="entry name" value="P-loop containing nucleotide triphosphate hydrolases"/>
    <property type="match status" value="1"/>
</dbReference>
<dbReference type="InterPro" id="IPR027417">
    <property type="entry name" value="P-loop_NTPase"/>
</dbReference>
<keyword evidence="5" id="KW-1185">Reference proteome</keyword>
<dbReference type="PANTHER" id="PTHR32309:SF13">
    <property type="entry name" value="FERRIC ENTEROBACTIN TRANSPORT PROTEIN FEPE"/>
    <property type="match status" value="1"/>
</dbReference>
<evidence type="ECO:0000256" key="2">
    <source>
        <dbReference type="ARBA" id="ARBA00022840"/>
    </source>
</evidence>
<dbReference type="PANTHER" id="PTHR32309">
    <property type="entry name" value="TYROSINE-PROTEIN KINASE"/>
    <property type="match status" value="1"/>
</dbReference>
<organism evidence="4 5">
    <name type="scientific">Oceaniovalibus guishaninsula JLT2003</name>
    <dbReference type="NCBI Taxonomy" id="1231392"/>
    <lineage>
        <taxon>Bacteria</taxon>
        <taxon>Pseudomonadati</taxon>
        <taxon>Pseudomonadota</taxon>
        <taxon>Alphaproteobacteria</taxon>
        <taxon>Rhodobacterales</taxon>
        <taxon>Roseobacteraceae</taxon>
        <taxon>Oceaniovalibus</taxon>
    </lineage>
</organism>
<dbReference type="AlphaFoldDB" id="K2GKK9"/>
<proteinExistence type="predicted"/>
<keyword evidence="1" id="KW-0547">Nucleotide-binding</keyword>
<dbReference type="InterPro" id="IPR050445">
    <property type="entry name" value="Bact_polysacc_biosynth/exp"/>
</dbReference>
<comment type="caution">
    <text evidence="4">The sequence shown here is derived from an EMBL/GenBank/DDBJ whole genome shotgun (WGS) entry which is preliminary data.</text>
</comment>
<dbReference type="EMBL" id="AMGO01000067">
    <property type="protein sequence ID" value="EKE43306.1"/>
    <property type="molecule type" value="Genomic_DNA"/>
</dbReference>
<dbReference type="RefSeq" id="WP_007427795.1">
    <property type="nucleotide sequence ID" value="NZ_AMGO01000067.1"/>
</dbReference>
<dbReference type="Proteomes" id="UP000006765">
    <property type="component" value="Unassembled WGS sequence"/>
</dbReference>
<dbReference type="GO" id="GO:0004713">
    <property type="term" value="F:protein tyrosine kinase activity"/>
    <property type="evidence" value="ECO:0007669"/>
    <property type="project" value="TreeGrafter"/>
</dbReference>
<sequence length="275" mass="29872">MEKLQSAIAKARARRGDAPPVPGGAPAPRPDRPAKGTDADAAWADLPLAEPETARLLAQRIVAGTRDRAASEFDKLRTRMLQRMQSQNWRRVAITSPGAASGKSTIALNLGFSLARQQTIRTIICEMDLRRPSLARMLGTPPELDFARVLSGNAPFADHAVRLRDNLAVGVARGHVERSAELLQAARTGQVLDAIQERYAPTLMLFDMPPFQVSDDTLAFADKVDCVLIVAAAGSTSVAQIDACERDLSERTEILGVVLNKCRHMPADEGYDYYG</sequence>
<dbReference type="InterPro" id="IPR005702">
    <property type="entry name" value="Wzc-like_C"/>
</dbReference>
<evidence type="ECO:0000256" key="3">
    <source>
        <dbReference type="SAM" id="MobiDB-lite"/>
    </source>
</evidence>
<accession>K2GKK9</accession>
<evidence type="ECO:0000313" key="5">
    <source>
        <dbReference type="Proteomes" id="UP000006765"/>
    </source>
</evidence>
<reference evidence="4 5" key="1">
    <citation type="journal article" date="2012" name="J. Bacteriol.">
        <title>Draft Genome Sequence of Oceaniovalibus guishaninsula JLT2003T.</title>
        <authorList>
            <person name="Tang K."/>
            <person name="Liu K."/>
            <person name="Jiao N."/>
        </authorList>
    </citation>
    <scope>NUCLEOTIDE SEQUENCE [LARGE SCALE GENOMIC DNA]</scope>
    <source>
        <strain evidence="4 5">JLT2003</strain>
    </source>
</reference>